<gene>
    <name evidence="1" type="ORF">SKUN_0021</name>
</gene>
<dbReference type="EMBL" id="CP010899">
    <property type="protein sequence ID" value="ALA96946.1"/>
    <property type="molecule type" value="Genomic_DNA"/>
</dbReference>
<dbReference type="STRING" id="273035.SKUN_0021"/>
<accession>A0A0K2JFC1</accession>
<dbReference type="PATRIC" id="fig|273035.7.peg.22"/>
<protein>
    <submittedName>
        <fullName evidence="1">Uncharacterized protein</fullName>
    </submittedName>
</protein>
<name>A0A0K2JFC1_SPIKU</name>
<proteinExistence type="predicted"/>
<keyword evidence="2" id="KW-1185">Reference proteome</keyword>
<evidence type="ECO:0000313" key="2">
    <source>
        <dbReference type="Proteomes" id="UP000062963"/>
    </source>
</evidence>
<evidence type="ECO:0000313" key="1">
    <source>
        <dbReference type="EMBL" id="ALA96946.1"/>
    </source>
</evidence>
<dbReference type="AlphaFoldDB" id="A0A0K2JFC1"/>
<dbReference type="Proteomes" id="UP000062963">
    <property type="component" value="Chromosome"/>
</dbReference>
<dbReference type="RefSeq" id="WP_053390329.1">
    <property type="nucleotide sequence ID" value="NZ_CP010899.1"/>
</dbReference>
<sequence length="179" mass="20188">MLNDKALKAVKAVDNSLTTNDFDWWPLYYQGSPDTYDITSTDIEIDIYIAGKNNATGTAQVQYYKVQKVNKISIKRFSKDNIGSLITPWYSDVPDLTKKSVVIDEMNTGIIKAIQKINAGLRTSDYNVNILDYSHQIFNDRDEGDFSKDVEVPYSLSGTNWLTEETTGKQITVPAATRK</sequence>
<organism evidence="1 2">
    <name type="scientific">Spiroplasma kunkelii CR2-3x</name>
    <dbReference type="NCBI Taxonomy" id="273035"/>
    <lineage>
        <taxon>Bacteria</taxon>
        <taxon>Bacillati</taxon>
        <taxon>Mycoplasmatota</taxon>
        <taxon>Mollicutes</taxon>
        <taxon>Entomoplasmatales</taxon>
        <taxon>Spiroplasmataceae</taxon>
        <taxon>Spiroplasma</taxon>
    </lineage>
</organism>
<dbReference type="KEGG" id="skn:SKUN_0021"/>
<reference evidence="1 2" key="1">
    <citation type="journal article" date="2015" name="Genome Announc.">
        <title>Complete Genome Sequence of Spiroplasma kunkelii Strain CR2-3x, Causal Agent of Corn Stunt Disease in Zea mays L.</title>
        <authorList>
            <person name="Davis R.E."/>
            <person name="Shao J."/>
            <person name="Dally E.L."/>
            <person name="Zhao Y."/>
            <person name="Gasparich G.E."/>
            <person name="Gaynor B.J."/>
            <person name="Athey J.C."/>
            <person name="Harrison N.A."/>
            <person name="Donofrio N."/>
        </authorList>
    </citation>
    <scope>NUCLEOTIDE SEQUENCE [LARGE SCALE GENOMIC DNA]</scope>
    <source>
        <strain evidence="1 2">CR2-3x</strain>
    </source>
</reference>